<dbReference type="InterPro" id="IPR011006">
    <property type="entry name" value="CheY-like_superfamily"/>
</dbReference>
<evidence type="ECO:0000256" key="7">
    <source>
        <dbReference type="ARBA" id="ARBA00024867"/>
    </source>
</evidence>
<dbReference type="Pfam" id="PF00486">
    <property type="entry name" value="Trans_reg_C"/>
    <property type="match status" value="1"/>
</dbReference>
<evidence type="ECO:0000256" key="2">
    <source>
        <dbReference type="ARBA" id="ARBA00022553"/>
    </source>
</evidence>
<dbReference type="GO" id="GO:0005829">
    <property type="term" value="C:cytosol"/>
    <property type="evidence" value="ECO:0007669"/>
    <property type="project" value="TreeGrafter"/>
</dbReference>
<keyword evidence="5 9" id="KW-0238">DNA-binding</keyword>
<dbReference type="SMART" id="SM00862">
    <property type="entry name" value="Trans_reg_C"/>
    <property type="match status" value="1"/>
</dbReference>
<proteinExistence type="predicted"/>
<evidence type="ECO:0000256" key="4">
    <source>
        <dbReference type="ARBA" id="ARBA00023015"/>
    </source>
</evidence>
<evidence type="ECO:0000313" key="13">
    <source>
        <dbReference type="Proteomes" id="UP001056429"/>
    </source>
</evidence>
<dbReference type="RefSeq" id="WP_250861383.1">
    <property type="nucleotide sequence ID" value="NZ_JAGSOJ010000005.1"/>
</dbReference>
<dbReference type="EMBL" id="JAGSOJ010000005">
    <property type="protein sequence ID" value="MCM1992219.1"/>
    <property type="molecule type" value="Genomic_DNA"/>
</dbReference>
<reference evidence="12" key="1">
    <citation type="journal article" date="2021" name="mSystems">
        <title>Bacteria and Archaea Synergistically Convert Glycine Betaine to Biogenic Methane in the Formosa Cold Seep of the South China Sea.</title>
        <authorList>
            <person name="Li L."/>
            <person name="Zhang W."/>
            <person name="Zhang S."/>
            <person name="Song L."/>
            <person name="Sun Q."/>
            <person name="Zhang H."/>
            <person name="Xiang H."/>
            <person name="Dong X."/>
        </authorList>
    </citation>
    <scope>NUCLEOTIDE SEQUENCE</scope>
    <source>
        <strain evidence="12">ZWT</strain>
    </source>
</reference>
<gene>
    <name evidence="12" type="ORF">KDK92_21055</name>
</gene>
<dbReference type="GO" id="GO:0000156">
    <property type="term" value="F:phosphorelay response regulator activity"/>
    <property type="evidence" value="ECO:0007669"/>
    <property type="project" value="TreeGrafter"/>
</dbReference>
<evidence type="ECO:0000256" key="8">
    <source>
        <dbReference type="PROSITE-ProRule" id="PRU00169"/>
    </source>
</evidence>
<dbReference type="Gene3D" id="6.10.250.690">
    <property type="match status" value="1"/>
</dbReference>
<dbReference type="SMART" id="SM00448">
    <property type="entry name" value="REC"/>
    <property type="match status" value="1"/>
</dbReference>
<dbReference type="CDD" id="cd00383">
    <property type="entry name" value="trans_reg_C"/>
    <property type="match status" value="1"/>
</dbReference>
<evidence type="ECO:0000256" key="6">
    <source>
        <dbReference type="ARBA" id="ARBA00023163"/>
    </source>
</evidence>
<evidence type="ECO:0000256" key="5">
    <source>
        <dbReference type="ARBA" id="ARBA00023125"/>
    </source>
</evidence>
<name>A0A9J6P6K4_9CLOT</name>
<dbReference type="GO" id="GO:0032993">
    <property type="term" value="C:protein-DNA complex"/>
    <property type="evidence" value="ECO:0007669"/>
    <property type="project" value="TreeGrafter"/>
</dbReference>
<feature type="domain" description="Response regulatory" evidence="10">
    <location>
        <begin position="4"/>
        <end position="117"/>
    </location>
</feature>
<evidence type="ECO:0000259" key="10">
    <source>
        <dbReference type="PROSITE" id="PS50110"/>
    </source>
</evidence>
<reference evidence="12" key="2">
    <citation type="submission" date="2021-04" db="EMBL/GenBank/DDBJ databases">
        <authorList>
            <person name="Dong X."/>
        </authorList>
    </citation>
    <scope>NUCLEOTIDE SEQUENCE</scope>
    <source>
        <strain evidence="12">ZWT</strain>
    </source>
</reference>
<dbReference type="PANTHER" id="PTHR48111:SF40">
    <property type="entry name" value="PHOSPHATE REGULON TRANSCRIPTIONAL REGULATORY PROTEIN PHOB"/>
    <property type="match status" value="1"/>
</dbReference>
<dbReference type="InterPro" id="IPR001789">
    <property type="entry name" value="Sig_transdc_resp-reg_receiver"/>
</dbReference>
<dbReference type="Gene3D" id="1.10.10.10">
    <property type="entry name" value="Winged helix-like DNA-binding domain superfamily/Winged helix DNA-binding domain"/>
    <property type="match status" value="1"/>
</dbReference>
<dbReference type="Proteomes" id="UP001056429">
    <property type="component" value="Unassembled WGS sequence"/>
</dbReference>
<feature type="DNA-binding region" description="OmpR/PhoB-type" evidence="9">
    <location>
        <begin position="133"/>
        <end position="232"/>
    </location>
</feature>
<dbReference type="SUPFAM" id="SSF52172">
    <property type="entry name" value="CheY-like"/>
    <property type="match status" value="1"/>
</dbReference>
<feature type="modified residue" description="4-aspartylphosphate" evidence="8">
    <location>
        <position position="53"/>
    </location>
</feature>
<dbReference type="SUPFAM" id="SSF46894">
    <property type="entry name" value="C-terminal effector domain of the bipartite response regulators"/>
    <property type="match status" value="1"/>
</dbReference>
<dbReference type="InterPro" id="IPR039420">
    <property type="entry name" value="WalR-like"/>
</dbReference>
<keyword evidence="4" id="KW-0805">Transcription regulation</keyword>
<evidence type="ECO:0000313" key="12">
    <source>
        <dbReference type="EMBL" id="MCM1992219.1"/>
    </source>
</evidence>
<dbReference type="FunFam" id="3.40.50.2300:FF:000001">
    <property type="entry name" value="DNA-binding response regulator PhoB"/>
    <property type="match status" value="1"/>
</dbReference>
<dbReference type="Pfam" id="PF00072">
    <property type="entry name" value="Response_reg"/>
    <property type="match status" value="1"/>
</dbReference>
<dbReference type="AlphaFoldDB" id="A0A9J6P6K4"/>
<keyword evidence="2 8" id="KW-0597">Phosphoprotein</keyword>
<keyword evidence="3" id="KW-0902">Two-component regulatory system</keyword>
<dbReference type="InterPro" id="IPR016032">
    <property type="entry name" value="Sig_transdc_resp-reg_C-effctor"/>
</dbReference>
<dbReference type="InterPro" id="IPR001867">
    <property type="entry name" value="OmpR/PhoB-type_DNA-bd"/>
</dbReference>
<sequence length="238" mass="27458">MKFKVLIAEDEKDIVDLLKLFLEKENLEIIPAYNGEDAWSIMESNKIDLAVLDIMMPKLNGFELTKKIRSKYSIPIIILSAKQMDSDKILGLDLGADDYITKPFNPLEVLARIKSQLRRSYNLNINLGGKDFDNNIKVGELLLDQNSFKLTKNDTEIILTPTEFKIIHLLMKSPGRVYTKSQIFENIRGDYFYGDDNTLMVYISKLREKIEDNPKKPIYIKTVRGLGYKIEKESNITK</sequence>
<evidence type="ECO:0000256" key="1">
    <source>
        <dbReference type="ARBA" id="ARBA00018672"/>
    </source>
</evidence>
<organism evidence="12 13">
    <name type="scientific">Oceanirhabdus seepicola</name>
    <dbReference type="NCBI Taxonomy" id="2828781"/>
    <lineage>
        <taxon>Bacteria</taxon>
        <taxon>Bacillati</taxon>
        <taxon>Bacillota</taxon>
        <taxon>Clostridia</taxon>
        <taxon>Eubacteriales</taxon>
        <taxon>Clostridiaceae</taxon>
        <taxon>Oceanirhabdus</taxon>
    </lineage>
</organism>
<dbReference type="PANTHER" id="PTHR48111">
    <property type="entry name" value="REGULATOR OF RPOS"/>
    <property type="match status" value="1"/>
</dbReference>
<protein>
    <recommendedName>
        <fullName evidence="1">Stage 0 sporulation protein A homolog</fullName>
    </recommendedName>
</protein>
<dbReference type="GO" id="GO:0000976">
    <property type="term" value="F:transcription cis-regulatory region binding"/>
    <property type="evidence" value="ECO:0007669"/>
    <property type="project" value="TreeGrafter"/>
</dbReference>
<evidence type="ECO:0000256" key="3">
    <source>
        <dbReference type="ARBA" id="ARBA00023012"/>
    </source>
</evidence>
<evidence type="ECO:0000256" key="9">
    <source>
        <dbReference type="PROSITE-ProRule" id="PRU01091"/>
    </source>
</evidence>
<accession>A0A9J6P6K4</accession>
<dbReference type="InterPro" id="IPR036388">
    <property type="entry name" value="WH-like_DNA-bd_sf"/>
</dbReference>
<dbReference type="Gene3D" id="3.40.50.2300">
    <property type="match status" value="1"/>
</dbReference>
<dbReference type="PROSITE" id="PS50110">
    <property type="entry name" value="RESPONSE_REGULATORY"/>
    <property type="match status" value="1"/>
</dbReference>
<feature type="domain" description="OmpR/PhoB-type" evidence="11">
    <location>
        <begin position="133"/>
        <end position="232"/>
    </location>
</feature>
<dbReference type="GO" id="GO:0006355">
    <property type="term" value="P:regulation of DNA-templated transcription"/>
    <property type="evidence" value="ECO:0007669"/>
    <property type="project" value="InterPro"/>
</dbReference>
<dbReference type="PROSITE" id="PS51755">
    <property type="entry name" value="OMPR_PHOB"/>
    <property type="match status" value="1"/>
</dbReference>
<keyword evidence="13" id="KW-1185">Reference proteome</keyword>
<keyword evidence="6" id="KW-0804">Transcription</keyword>
<evidence type="ECO:0000259" key="11">
    <source>
        <dbReference type="PROSITE" id="PS51755"/>
    </source>
</evidence>
<dbReference type="FunFam" id="1.10.10.10:FF:000018">
    <property type="entry name" value="DNA-binding response regulator ResD"/>
    <property type="match status" value="1"/>
</dbReference>
<comment type="caution">
    <text evidence="12">The sequence shown here is derived from an EMBL/GenBank/DDBJ whole genome shotgun (WGS) entry which is preliminary data.</text>
</comment>
<comment type="function">
    <text evidence="7">May play the central regulatory role in sporulation. It may be an element of the effector pathway responsible for the activation of sporulation genes in response to nutritional stress. Spo0A may act in concert with spo0H (a sigma factor) to control the expression of some genes that are critical to the sporulation process.</text>
</comment>